<keyword evidence="2" id="KW-1185">Reference proteome</keyword>
<evidence type="ECO:0000313" key="2">
    <source>
        <dbReference type="Proteomes" id="UP001479436"/>
    </source>
</evidence>
<protein>
    <recommendedName>
        <fullName evidence="3">Rieske domain-containing protein</fullName>
    </recommendedName>
</protein>
<reference evidence="1 2" key="1">
    <citation type="submission" date="2023-04" db="EMBL/GenBank/DDBJ databases">
        <title>Genome of Basidiobolus ranarum AG-B5.</title>
        <authorList>
            <person name="Stajich J.E."/>
            <person name="Carter-House D."/>
            <person name="Gryganskyi A."/>
        </authorList>
    </citation>
    <scope>NUCLEOTIDE SEQUENCE [LARGE SCALE GENOMIC DNA]</scope>
    <source>
        <strain evidence="1 2">AG-B5</strain>
    </source>
</reference>
<gene>
    <name evidence="1" type="ORF">K7432_013454</name>
</gene>
<sequence length="119" mass="13105">MHESSDIPKKPLDYDVSGVNWAYLGYEVADNGDWVSLYKSNLPKYRWLAHSASKTDGQIASGAHAKLYPCVTWLGHDFRHTCPVHHSTLLEVDSITGGSRVHGCAQVSPRAATDWRGPG</sequence>
<comment type="caution">
    <text evidence="1">The sequence shown here is derived from an EMBL/GenBank/DDBJ whole genome shotgun (WGS) entry which is preliminary data.</text>
</comment>
<accession>A0ABR2VQY2</accession>
<dbReference type="EMBL" id="JASJQH010008210">
    <property type="protein sequence ID" value="KAK9694357.1"/>
    <property type="molecule type" value="Genomic_DNA"/>
</dbReference>
<proteinExistence type="predicted"/>
<organism evidence="1 2">
    <name type="scientific">Basidiobolus ranarum</name>
    <dbReference type="NCBI Taxonomy" id="34480"/>
    <lineage>
        <taxon>Eukaryota</taxon>
        <taxon>Fungi</taxon>
        <taxon>Fungi incertae sedis</taxon>
        <taxon>Zoopagomycota</taxon>
        <taxon>Entomophthoromycotina</taxon>
        <taxon>Basidiobolomycetes</taxon>
        <taxon>Basidiobolales</taxon>
        <taxon>Basidiobolaceae</taxon>
        <taxon>Basidiobolus</taxon>
    </lineage>
</organism>
<evidence type="ECO:0008006" key="3">
    <source>
        <dbReference type="Google" id="ProtNLM"/>
    </source>
</evidence>
<name>A0ABR2VQY2_9FUNG</name>
<evidence type="ECO:0000313" key="1">
    <source>
        <dbReference type="EMBL" id="KAK9694357.1"/>
    </source>
</evidence>
<feature type="non-terminal residue" evidence="1">
    <location>
        <position position="119"/>
    </location>
</feature>
<dbReference type="Proteomes" id="UP001479436">
    <property type="component" value="Unassembled WGS sequence"/>
</dbReference>